<evidence type="ECO:0000256" key="1">
    <source>
        <dbReference type="HAMAP-Rule" id="MF_01270"/>
    </source>
</evidence>
<comment type="pathway">
    <text evidence="1">Amino-sugar metabolism; 1,6-anhydro-N-acetylmuramate degradation.</text>
</comment>
<comment type="pathway">
    <text evidence="1">Cell wall biogenesis; peptidoglycan recycling.</text>
</comment>
<comment type="catalytic activity">
    <reaction evidence="1">
        <text>1,6-anhydro-N-acetyl-beta-muramate + ATP + H2O = N-acetyl-D-muramate 6-phosphate + ADP + H(+)</text>
        <dbReference type="Rhea" id="RHEA:24952"/>
        <dbReference type="ChEBI" id="CHEBI:15377"/>
        <dbReference type="ChEBI" id="CHEBI:15378"/>
        <dbReference type="ChEBI" id="CHEBI:30616"/>
        <dbReference type="ChEBI" id="CHEBI:58690"/>
        <dbReference type="ChEBI" id="CHEBI:58722"/>
        <dbReference type="ChEBI" id="CHEBI:456216"/>
        <dbReference type="EC" id="2.7.1.170"/>
    </reaction>
</comment>
<dbReference type="Gene3D" id="3.30.420.40">
    <property type="match status" value="2"/>
</dbReference>
<dbReference type="Proteomes" id="UP000724672">
    <property type="component" value="Unassembled WGS sequence"/>
</dbReference>
<dbReference type="SUPFAM" id="SSF53067">
    <property type="entry name" value="Actin-like ATPase domain"/>
    <property type="match status" value="1"/>
</dbReference>
<dbReference type="HAMAP" id="MF_01270">
    <property type="entry name" value="AnhMurNAc_kinase"/>
    <property type="match status" value="1"/>
</dbReference>
<dbReference type="GO" id="GO:0097175">
    <property type="term" value="P:1,6-anhydro-N-acetyl-beta-muramic acid catabolic process"/>
    <property type="evidence" value="ECO:0007669"/>
    <property type="project" value="UniProtKB-UniRule"/>
</dbReference>
<dbReference type="NCBIfam" id="NF007142">
    <property type="entry name" value="PRK09585.2-1"/>
    <property type="match status" value="1"/>
</dbReference>
<keyword evidence="1" id="KW-0119">Carbohydrate metabolism</keyword>
<keyword evidence="1 2" id="KW-0808">Transferase</keyword>
<keyword evidence="3" id="KW-1185">Reference proteome</keyword>
<dbReference type="PANTHER" id="PTHR30605:SF0">
    <property type="entry name" value="ANHYDRO-N-ACETYLMURAMIC ACID KINASE"/>
    <property type="match status" value="1"/>
</dbReference>
<keyword evidence="1" id="KW-0547">Nucleotide-binding</keyword>
<dbReference type="AlphaFoldDB" id="A0A942UT27"/>
<evidence type="ECO:0000313" key="3">
    <source>
        <dbReference type="Proteomes" id="UP000724672"/>
    </source>
</evidence>
<dbReference type="RefSeq" id="WP_203364822.1">
    <property type="nucleotide sequence ID" value="NZ_WSFT01000005.1"/>
</dbReference>
<name>A0A942UT27_9FIRM</name>
<protein>
    <recommendedName>
        <fullName evidence="1">Anhydro-N-acetylmuramic acid kinase</fullName>
        <ecNumber evidence="1">2.7.1.170</ecNumber>
    </recommendedName>
    <alternativeName>
        <fullName evidence="1">AnhMurNAc kinase</fullName>
    </alternativeName>
</protein>
<gene>
    <name evidence="1" type="primary">anmK</name>
    <name evidence="2" type="ORF">GOQ27_00355</name>
</gene>
<dbReference type="EC" id="2.7.1.170" evidence="1"/>
<comment type="caution">
    <text evidence="2">The sequence shown here is derived from an EMBL/GenBank/DDBJ whole genome shotgun (WGS) entry which is preliminary data.</text>
</comment>
<dbReference type="GO" id="GO:0016301">
    <property type="term" value="F:kinase activity"/>
    <property type="evidence" value="ECO:0007669"/>
    <property type="project" value="UniProtKB-KW"/>
</dbReference>
<dbReference type="GO" id="GO:0005524">
    <property type="term" value="F:ATP binding"/>
    <property type="evidence" value="ECO:0007669"/>
    <property type="project" value="UniProtKB-UniRule"/>
</dbReference>
<dbReference type="CDD" id="cd24050">
    <property type="entry name" value="ASKHA_NBD_ANMK"/>
    <property type="match status" value="1"/>
</dbReference>
<dbReference type="PANTHER" id="PTHR30605">
    <property type="entry name" value="ANHYDRO-N-ACETYLMURAMIC ACID KINASE"/>
    <property type="match status" value="1"/>
</dbReference>
<dbReference type="GO" id="GO:0006040">
    <property type="term" value="P:amino sugar metabolic process"/>
    <property type="evidence" value="ECO:0007669"/>
    <property type="project" value="InterPro"/>
</dbReference>
<reference evidence="2" key="1">
    <citation type="submission" date="2019-12" db="EMBL/GenBank/DDBJ databases">
        <title>Clostridiaceae gen. nov. sp. nov., isolated from sediment in Xinjiang, China.</title>
        <authorList>
            <person name="Zhang R."/>
        </authorList>
    </citation>
    <scope>NUCLEOTIDE SEQUENCE</scope>
    <source>
        <strain evidence="2">D2Q-11</strain>
    </source>
</reference>
<evidence type="ECO:0000313" key="2">
    <source>
        <dbReference type="EMBL" id="MBS4536890.1"/>
    </source>
</evidence>
<keyword evidence="1" id="KW-0067">ATP-binding</keyword>
<dbReference type="GO" id="GO:0009254">
    <property type="term" value="P:peptidoglycan turnover"/>
    <property type="evidence" value="ECO:0007669"/>
    <property type="project" value="UniProtKB-UniRule"/>
</dbReference>
<dbReference type="InterPro" id="IPR043129">
    <property type="entry name" value="ATPase_NBD"/>
</dbReference>
<dbReference type="NCBIfam" id="NF007148">
    <property type="entry name" value="PRK09585.3-2"/>
    <property type="match status" value="1"/>
</dbReference>
<organism evidence="2 3">
    <name type="scientific">Anaeromonas frigoriresistens</name>
    <dbReference type="NCBI Taxonomy" id="2683708"/>
    <lineage>
        <taxon>Bacteria</taxon>
        <taxon>Bacillati</taxon>
        <taxon>Bacillota</taxon>
        <taxon>Tissierellia</taxon>
        <taxon>Tissierellales</taxon>
        <taxon>Thermohalobacteraceae</taxon>
        <taxon>Anaeromonas</taxon>
    </lineage>
</organism>
<dbReference type="InterPro" id="IPR005338">
    <property type="entry name" value="Anhydro_N_Ac-Mur_kinase"/>
</dbReference>
<proteinExistence type="inferred from homology"/>
<sequence length="379" mass="41636">MKYAIGLMSGTSLDGIDSSLVEIEGNGINTKFKEKFFNCYSIPKDIKREIHDSMDLEKSNVALICSLNYKLGKLFADACIELCYRADIPIENIDFIASHGQTIYHNPYNVKNYVPSTLQIGEPSIIAYNTKTTVISNFRGRDIAAGGQGAPLVPYLDYILFSKYKKNIAIHNIGGIANTTIVPSTGKKDDILAFDTGPGNMIIDGLCMELKGLEYDKDGQVAKSGKINYKILEKMMNHSFLKKLPPKSTGREDFGMNYVRKLIGENPDVTSEDLIATATEFTALTMAEAYKSFVLDKLKLDELILCGGGAYNSTLLKSLQGHLKEVKVSTMEDHGMNSFSKEALAFAILGNECLNNIESNVKSATGAKDYVVLGDITYS</sequence>
<dbReference type="Pfam" id="PF03702">
    <property type="entry name" value="AnmK"/>
    <property type="match status" value="1"/>
</dbReference>
<dbReference type="GO" id="GO:0016773">
    <property type="term" value="F:phosphotransferase activity, alcohol group as acceptor"/>
    <property type="evidence" value="ECO:0007669"/>
    <property type="project" value="UniProtKB-UniRule"/>
</dbReference>
<comment type="function">
    <text evidence="1">Catalyzes the specific phosphorylation of 1,6-anhydro-N-acetylmuramic acid (anhMurNAc) with the simultaneous cleavage of the 1,6-anhydro ring, generating MurNAc-6-P. Is required for the utilization of anhMurNAc either imported from the medium or derived from its own cell wall murein, and thus plays a role in cell wall recycling.</text>
</comment>
<comment type="similarity">
    <text evidence="1">Belongs to the anhydro-N-acetylmuramic acid kinase family.</text>
</comment>
<keyword evidence="1 2" id="KW-0418">Kinase</keyword>
<dbReference type="EMBL" id="WSFT01000005">
    <property type="protein sequence ID" value="MBS4536890.1"/>
    <property type="molecule type" value="Genomic_DNA"/>
</dbReference>
<feature type="binding site" evidence="1">
    <location>
        <begin position="10"/>
        <end position="17"/>
    </location>
    <ligand>
        <name>ATP</name>
        <dbReference type="ChEBI" id="CHEBI:30616"/>
    </ligand>
</feature>
<accession>A0A942UT27</accession>